<dbReference type="GO" id="GO:0016020">
    <property type="term" value="C:membrane"/>
    <property type="evidence" value="ECO:0007669"/>
    <property type="project" value="GOC"/>
</dbReference>
<dbReference type="InterPro" id="IPR036691">
    <property type="entry name" value="Endo/exonu/phosph_ase_sf"/>
</dbReference>
<proteinExistence type="predicted"/>
<feature type="region of interest" description="Disordered" evidence="1">
    <location>
        <begin position="1"/>
        <end position="29"/>
    </location>
</feature>
<dbReference type="GO" id="GO:0006506">
    <property type="term" value="P:GPI anchor biosynthetic process"/>
    <property type="evidence" value="ECO:0007669"/>
    <property type="project" value="TreeGrafter"/>
</dbReference>
<keyword evidence="5" id="KW-1185">Reference proteome</keyword>
<dbReference type="EMBL" id="JAFREP010000021">
    <property type="protein sequence ID" value="MBO1321095.1"/>
    <property type="molecule type" value="Genomic_DNA"/>
</dbReference>
<keyword evidence="4" id="KW-0540">Nuclease</keyword>
<feature type="compositionally biased region" description="Low complexity" evidence="1">
    <location>
        <begin position="8"/>
        <end position="17"/>
    </location>
</feature>
<dbReference type="PANTHER" id="PTHR14859">
    <property type="entry name" value="CALCOFLUOR WHITE HYPERSENSITIVE PROTEIN PRECURSOR"/>
    <property type="match status" value="1"/>
</dbReference>
<dbReference type="SUPFAM" id="SSF56219">
    <property type="entry name" value="DNase I-like"/>
    <property type="match status" value="1"/>
</dbReference>
<keyword evidence="2" id="KW-0472">Membrane</keyword>
<comment type="caution">
    <text evidence="4">The sequence shown here is derived from an EMBL/GenBank/DDBJ whole genome shotgun (WGS) entry which is preliminary data.</text>
</comment>
<feature type="transmembrane region" description="Helical" evidence="2">
    <location>
        <begin position="73"/>
        <end position="91"/>
    </location>
</feature>
<name>A0A8J7QIU8_9BACT</name>
<dbReference type="RefSeq" id="WP_207861067.1">
    <property type="nucleotide sequence ID" value="NZ_JAFREP010000021.1"/>
</dbReference>
<dbReference type="InterPro" id="IPR051916">
    <property type="entry name" value="GPI-anchor_lipid_remodeler"/>
</dbReference>
<gene>
    <name evidence="4" type="ORF">J3U88_21630</name>
</gene>
<feature type="compositionally biased region" description="Basic and acidic residues" evidence="1">
    <location>
        <begin position="18"/>
        <end position="29"/>
    </location>
</feature>
<evidence type="ECO:0000313" key="5">
    <source>
        <dbReference type="Proteomes" id="UP000664417"/>
    </source>
</evidence>
<evidence type="ECO:0000256" key="1">
    <source>
        <dbReference type="SAM" id="MobiDB-lite"/>
    </source>
</evidence>
<dbReference type="Pfam" id="PF03372">
    <property type="entry name" value="Exo_endo_phos"/>
    <property type="match status" value="1"/>
</dbReference>
<evidence type="ECO:0000256" key="2">
    <source>
        <dbReference type="SAM" id="Phobius"/>
    </source>
</evidence>
<dbReference type="Proteomes" id="UP000664417">
    <property type="component" value="Unassembled WGS sequence"/>
</dbReference>
<dbReference type="InterPro" id="IPR005135">
    <property type="entry name" value="Endo/exonuclease/phosphatase"/>
</dbReference>
<feature type="domain" description="Endonuclease/exonuclease/phosphatase" evidence="3">
    <location>
        <begin position="133"/>
        <end position="336"/>
    </location>
</feature>
<feature type="transmembrane region" description="Helical" evidence="2">
    <location>
        <begin position="98"/>
        <end position="116"/>
    </location>
</feature>
<feature type="transmembrane region" description="Helical" evidence="2">
    <location>
        <begin position="37"/>
        <end position="67"/>
    </location>
</feature>
<organism evidence="4 5">
    <name type="scientific">Acanthopleuribacter pedis</name>
    <dbReference type="NCBI Taxonomy" id="442870"/>
    <lineage>
        <taxon>Bacteria</taxon>
        <taxon>Pseudomonadati</taxon>
        <taxon>Acidobacteriota</taxon>
        <taxon>Holophagae</taxon>
        <taxon>Acanthopleuribacterales</taxon>
        <taxon>Acanthopleuribacteraceae</taxon>
        <taxon>Acanthopleuribacter</taxon>
    </lineage>
</organism>
<keyword evidence="2" id="KW-0812">Transmembrane</keyword>
<dbReference type="GO" id="GO:0004519">
    <property type="term" value="F:endonuclease activity"/>
    <property type="evidence" value="ECO:0007669"/>
    <property type="project" value="UniProtKB-KW"/>
</dbReference>
<dbReference type="Gene3D" id="3.60.10.10">
    <property type="entry name" value="Endonuclease/exonuclease/phosphatase"/>
    <property type="match status" value="1"/>
</dbReference>
<evidence type="ECO:0000313" key="4">
    <source>
        <dbReference type="EMBL" id="MBO1321095.1"/>
    </source>
</evidence>
<reference evidence="4" key="1">
    <citation type="submission" date="2021-03" db="EMBL/GenBank/DDBJ databases">
        <authorList>
            <person name="Wang G."/>
        </authorList>
    </citation>
    <scope>NUCLEOTIDE SEQUENCE</scope>
    <source>
        <strain evidence="4">KCTC 12899</strain>
    </source>
</reference>
<evidence type="ECO:0000259" key="3">
    <source>
        <dbReference type="Pfam" id="PF03372"/>
    </source>
</evidence>
<accession>A0A8J7QIU8</accession>
<keyword evidence="4" id="KW-0378">Hydrolase</keyword>
<keyword evidence="4" id="KW-0255">Endonuclease</keyword>
<protein>
    <submittedName>
        <fullName evidence="4">Endonuclease/exonuclease/phosphatase family protein</fullName>
    </submittedName>
</protein>
<dbReference type="PANTHER" id="PTHR14859:SF1">
    <property type="entry name" value="PGAP2-INTERACTING PROTEIN"/>
    <property type="match status" value="1"/>
</dbReference>
<keyword evidence="2" id="KW-1133">Transmembrane helix</keyword>
<dbReference type="AlphaFoldDB" id="A0A8J7QIU8"/>
<sequence>MEHDSRQPTTENPTTNNTEHRPNGADGDRRHRQHWPLVLLCTILHRVGLVLIAATLFSFAGDVWWFFELFSHFRVQYVVGLIACLPLLLIAKQFRLGTVVGVALLLNLSTVAPIFFPTGATPDDGEWNRVLFANVLSANQQKDRLLELVHKEDPDFIVLQEVTEAWMTGLKPLASRYPHVLAEPRDDNFGIALLSKKPWRTADVVYGDGIDLPMIEARFAGEGQVPFTLFSMHPVPPIGEAMAKLRNRHMQALAGHLREWHQPVLLVGDLNTTPWSPRYRAFQDASGLTGTIRGNGWQPTWPTGFAPLYIPLDHCFHSKTIIIGAKRVGPDIGSDHFPLIIDFRVSF</sequence>